<name>A0ABQ9RQP7_9PEZI</name>
<keyword evidence="1" id="KW-0732">Signal</keyword>
<comment type="caution">
    <text evidence="2">The sequence shown here is derived from an EMBL/GenBank/DDBJ whole genome shotgun (WGS) entry which is preliminary data.</text>
</comment>
<evidence type="ECO:0000313" key="3">
    <source>
        <dbReference type="Proteomes" id="UP001227543"/>
    </source>
</evidence>
<reference evidence="2 3" key="1">
    <citation type="submission" date="2016-10" db="EMBL/GenBank/DDBJ databases">
        <title>The genome sequence of Colletotrichum fioriniae PJ7.</title>
        <authorList>
            <person name="Baroncelli R."/>
        </authorList>
    </citation>
    <scope>NUCLEOTIDE SEQUENCE [LARGE SCALE GENOMIC DNA]</scope>
    <source>
        <strain evidence="2 3">Tom-12</strain>
    </source>
</reference>
<organism evidence="2 3">
    <name type="scientific">Colletotrichum tamarilloi</name>
    <dbReference type="NCBI Taxonomy" id="1209934"/>
    <lineage>
        <taxon>Eukaryota</taxon>
        <taxon>Fungi</taxon>
        <taxon>Dikarya</taxon>
        <taxon>Ascomycota</taxon>
        <taxon>Pezizomycotina</taxon>
        <taxon>Sordariomycetes</taxon>
        <taxon>Hypocreomycetidae</taxon>
        <taxon>Glomerellales</taxon>
        <taxon>Glomerellaceae</taxon>
        <taxon>Colletotrichum</taxon>
        <taxon>Colletotrichum acutatum species complex</taxon>
    </lineage>
</organism>
<dbReference type="EMBL" id="MLFU01000004">
    <property type="protein sequence ID" value="KAK1509831.1"/>
    <property type="molecule type" value="Genomic_DNA"/>
</dbReference>
<feature type="signal peptide" evidence="1">
    <location>
        <begin position="1"/>
        <end position="20"/>
    </location>
</feature>
<keyword evidence="3" id="KW-1185">Reference proteome</keyword>
<gene>
    <name evidence="2" type="ORF">CTAM01_01954</name>
</gene>
<accession>A0ABQ9RQP7</accession>
<dbReference type="GeneID" id="85402232"/>
<evidence type="ECO:0000313" key="2">
    <source>
        <dbReference type="EMBL" id="KAK1509831.1"/>
    </source>
</evidence>
<evidence type="ECO:0000256" key="1">
    <source>
        <dbReference type="SAM" id="SignalP"/>
    </source>
</evidence>
<dbReference type="RefSeq" id="XP_060387528.1">
    <property type="nucleotide sequence ID" value="XM_060517994.1"/>
</dbReference>
<dbReference type="Proteomes" id="UP001227543">
    <property type="component" value="Unassembled WGS sequence"/>
</dbReference>
<protein>
    <submittedName>
        <fullName evidence="2">Cytochrome P450</fullName>
    </submittedName>
</protein>
<sequence length="123" mass="14006">MGVVVCACSWMGIFLYSVRGKHEQISPRTPREAPLSEIDLAFTLATSVQGSMKTGLRQLLWLLVAMYTNLNFARDRKLSQITWLAESGSRALRTGRSWLTLMPWYRRSCAGELFRREVSHGEP</sequence>
<proteinExistence type="predicted"/>
<feature type="chain" id="PRO_5045914699" evidence="1">
    <location>
        <begin position="21"/>
        <end position="123"/>
    </location>
</feature>